<evidence type="ECO:0000256" key="4">
    <source>
        <dbReference type="SAM" id="Coils"/>
    </source>
</evidence>
<dbReference type="InterPro" id="IPR050605">
    <property type="entry name" value="Olfactomedin-like_domain"/>
</dbReference>
<protein>
    <recommendedName>
        <fullName evidence="6">Olfactomedin-like domain-containing protein</fullName>
    </recommendedName>
</protein>
<dbReference type="SUPFAM" id="SSF101898">
    <property type="entry name" value="NHL repeat"/>
    <property type="match status" value="1"/>
</dbReference>
<evidence type="ECO:0000313" key="7">
    <source>
        <dbReference type="EMBL" id="KAJ4937642.1"/>
    </source>
</evidence>
<dbReference type="SMART" id="SM00284">
    <property type="entry name" value="OLF"/>
    <property type="match status" value="1"/>
</dbReference>
<dbReference type="GO" id="GO:0007165">
    <property type="term" value="P:signal transduction"/>
    <property type="evidence" value="ECO:0007669"/>
    <property type="project" value="TreeGrafter"/>
</dbReference>
<comment type="caution">
    <text evidence="7">The sequence shown here is derived from an EMBL/GenBank/DDBJ whole genome shotgun (WGS) entry which is preliminary data.</text>
</comment>
<dbReference type="PANTHER" id="PTHR23192">
    <property type="entry name" value="OLFACTOMEDIN-RELATED"/>
    <property type="match status" value="1"/>
</dbReference>
<feature type="region of interest" description="Disordered" evidence="5">
    <location>
        <begin position="269"/>
        <end position="291"/>
    </location>
</feature>
<proteinExistence type="predicted"/>
<evidence type="ECO:0000256" key="3">
    <source>
        <dbReference type="PROSITE-ProRule" id="PRU00446"/>
    </source>
</evidence>
<evidence type="ECO:0000259" key="6">
    <source>
        <dbReference type="PROSITE" id="PS51132"/>
    </source>
</evidence>
<keyword evidence="4" id="KW-0175">Coiled coil</keyword>
<feature type="region of interest" description="Disordered" evidence="5">
    <location>
        <begin position="486"/>
        <end position="515"/>
    </location>
</feature>
<feature type="domain" description="Olfactomedin-like" evidence="6">
    <location>
        <begin position="676"/>
        <end position="920"/>
    </location>
</feature>
<accession>A0AAD6B446</accession>
<dbReference type="GO" id="GO:0009986">
    <property type="term" value="C:cell surface"/>
    <property type="evidence" value="ECO:0007669"/>
    <property type="project" value="TreeGrafter"/>
</dbReference>
<feature type="region of interest" description="Disordered" evidence="5">
    <location>
        <begin position="125"/>
        <end position="201"/>
    </location>
</feature>
<dbReference type="Pfam" id="PF02191">
    <property type="entry name" value="OLF"/>
    <property type="match status" value="1"/>
</dbReference>
<evidence type="ECO:0000256" key="5">
    <source>
        <dbReference type="SAM" id="MobiDB-lite"/>
    </source>
</evidence>
<comment type="subcellular location">
    <subcellularLocation>
        <location evidence="1">Secreted</location>
    </subcellularLocation>
</comment>
<feature type="compositionally biased region" description="Basic and acidic residues" evidence="5">
    <location>
        <begin position="505"/>
        <end position="515"/>
    </location>
</feature>
<feature type="region of interest" description="Disordered" evidence="5">
    <location>
        <begin position="409"/>
        <end position="432"/>
    </location>
</feature>
<feature type="compositionally biased region" description="Pro residues" evidence="5">
    <location>
        <begin position="186"/>
        <end position="201"/>
    </location>
</feature>
<keyword evidence="2" id="KW-0964">Secreted</keyword>
<dbReference type="InterPro" id="IPR003112">
    <property type="entry name" value="Olfac-like_dom"/>
</dbReference>
<evidence type="ECO:0000256" key="2">
    <source>
        <dbReference type="ARBA" id="ARBA00022525"/>
    </source>
</evidence>
<feature type="compositionally biased region" description="Basic and acidic residues" evidence="5">
    <location>
        <begin position="155"/>
        <end position="166"/>
    </location>
</feature>
<dbReference type="Pfam" id="PF01391">
    <property type="entry name" value="Collagen"/>
    <property type="match status" value="1"/>
</dbReference>
<name>A0AAD6B446_9TELE</name>
<reference evidence="7" key="1">
    <citation type="submission" date="2022-11" db="EMBL/GenBank/DDBJ databases">
        <title>Chromosome-level genome of Pogonophryne albipinna.</title>
        <authorList>
            <person name="Jo E."/>
        </authorList>
    </citation>
    <scope>NUCLEOTIDE SEQUENCE</scope>
    <source>
        <strain evidence="7">SGF0006</strain>
        <tissue evidence="7">Muscle</tissue>
    </source>
</reference>
<dbReference type="PROSITE" id="PS51132">
    <property type="entry name" value="OLF"/>
    <property type="match status" value="1"/>
</dbReference>
<feature type="coiled-coil region" evidence="4">
    <location>
        <begin position="30"/>
        <end position="95"/>
    </location>
</feature>
<feature type="compositionally biased region" description="Polar residues" evidence="5">
    <location>
        <begin position="413"/>
        <end position="425"/>
    </location>
</feature>
<dbReference type="Proteomes" id="UP001219934">
    <property type="component" value="Unassembled WGS sequence"/>
</dbReference>
<dbReference type="GO" id="GO:0005615">
    <property type="term" value="C:extracellular space"/>
    <property type="evidence" value="ECO:0007669"/>
    <property type="project" value="TreeGrafter"/>
</dbReference>
<feature type="compositionally biased region" description="Polar residues" evidence="5">
    <location>
        <begin position="221"/>
        <end position="230"/>
    </location>
</feature>
<keyword evidence="8" id="KW-1185">Reference proteome</keyword>
<sequence>MKERSGVCLAWKVLLLVGLCALLLLSSGALVFLLVRQKELTEELVRLEAQMEELSQSCRLQAGVLNQDPAEARELRKLQRSRRHQEEDLTQEEKDMMMMMAYSMVPVKALMDLCNGSRGVCLTGPPGPKGLPGRAGSAGQQGVPGLEGRRGRRGRPGEKGECRTKGDPGPPQPKGETCNDILVEGPPGPRGPAGPPGPPCPARYCNNEVRNNTIEEHIHQNNMLTDSSPSLADKENSSSTINNTEPPTPHAANESQDVLNVTAFKETLNTSKESESVSGHPEYDHDTLNETNSENVTEASIRLLTAPLSQDQNSGAFNGSEIITDIPMKSDLVSPRPAYRHDTWTENSTRNVTEASIKLLAVLPTQHRAHEAADDINVTDTEILRDTDSAPLSEDQNSDSFNNSGAIIDASIKSESPTPHPTTNRDVSDSEKLQNIKVETESVSLNQDGGNGTLNNANREHATEATITILRAPLSADQHSDAFSNRGTIIDKPMRSESPTPHSTDNNRDVSDSDKHQDIKVETESVLLYPGKGHGALKDIKSEHATEATLTLVTAPDSAEQSNDAFKHNGTIIDKPMKGESPTPYSTEIYRDVSHSEKHQDTTFEAESVLLPQNDSHDILKDTERVNATEATITDLERVNNTGNINDTPMERDSSYPLQTINRINVKNNERLTKTACNIRNIKCSEKATKMQSTFGAWMSDASQVDQDRYWLADHFSGRHLVEHRNISASPDTRTKTIDAKGFFQGCGHVVYKSSFYFHNGGSNRLIKFDLNTRRTKTLTMANSRYNNLNYLSRNSKTYFKFAVDENGLWVIFAADTEDDTMVAKLNPDTFSVESVINTHYPTTKAGNAFIVCGVLYFTDDKDRRVTYAFDLMRESPLDASFDLRPANGTLAMLSYYPNKKVLYMWDNSSVKICKVKLKYT</sequence>
<feature type="region of interest" description="Disordered" evidence="5">
    <location>
        <begin position="221"/>
        <end position="256"/>
    </location>
</feature>
<comment type="caution">
    <text evidence="3">Lacks conserved residue(s) required for the propagation of feature annotation.</text>
</comment>
<evidence type="ECO:0000256" key="1">
    <source>
        <dbReference type="ARBA" id="ARBA00004613"/>
    </source>
</evidence>
<evidence type="ECO:0000313" key="8">
    <source>
        <dbReference type="Proteomes" id="UP001219934"/>
    </source>
</evidence>
<dbReference type="AlphaFoldDB" id="A0AAD6B446"/>
<gene>
    <name evidence="7" type="ORF">JOQ06_002274</name>
</gene>
<dbReference type="PANTHER" id="PTHR23192:SF85">
    <property type="entry name" value="GLIOMEDIN"/>
    <property type="match status" value="1"/>
</dbReference>
<organism evidence="7 8">
    <name type="scientific">Pogonophryne albipinna</name>
    <dbReference type="NCBI Taxonomy" id="1090488"/>
    <lineage>
        <taxon>Eukaryota</taxon>
        <taxon>Metazoa</taxon>
        <taxon>Chordata</taxon>
        <taxon>Craniata</taxon>
        <taxon>Vertebrata</taxon>
        <taxon>Euteleostomi</taxon>
        <taxon>Actinopterygii</taxon>
        <taxon>Neopterygii</taxon>
        <taxon>Teleostei</taxon>
        <taxon>Neoteleostei</taxon>
        <taxon>Acanthomorphata</taxon>
        <taxon>Eupercaria</taxon>
        <taxon>Perciformes</taxon>
        <taxon>Notothenioidei</taxon>
        <taxon>Pogonophryne</taxon>
    </lineage>
</organism>
<dbReference type="EMBL" id="JAPTMU010000009">
    <property type="protein sequence ID" value="KAJ4937642.1"/>
    <property type="molecule type" value="Genomic_DNA"/>
</dbReference>
<dbReference type="InterPro" id="IPR008160">
    <property type="entry name" value="Collagen"/>
</dbReference>